<evidence type="ECO:0000313" key="5">
    <source>
        <dbReference type="Proteomes" id="UP000009375"/>
    </source>
</evidence>
<evidence type="ECO:0000259" key="2">
    <source>
        <dbReference type="Pfam" id="PF00675"/>
    </source>
</evidence>
<sequence>MVEYHKHKLENGLEVLLSPNNYLHSASITVGFKYGLFNERNGETGVSHLIEHTVFEGSNKINHKKVKDFLENKMNYYNGETHDEMTIYSFKFFDLSKYEKVFYTLSEMLFDSSFLEDSIKKEKNAVINEVQSKFDSEIQLDATIARAYMFRKPVFTFLGGNPKVIDGLSRETMLDLYSKYYAPNNAVISITGNFNSKDIMSGIKNYFESIEKANAKPKLEVYTGRTAYKNIHLKSFNIYKGQSSLVFGIKLPGAYQIYNKTERGRAAIVYLTDLLSGNLMRVLREKTGLAYSAGAEFHIGMHTGNLMLYTVVNNKDFEEAKSLIFDEIDDIAAGELDEKPLQKAKQELKLNIADLVDDSFDHSQALVRGKLNYGKDINELYRESMKLSLDDLREAAANYLKKEGQDNSVLVTSN</sequence>
<dbReference type="GO" id="GO:0004222">
    <property type="term" value="F:metalloendopeptidase activity"/>
    <property type="evidence" value="ECO:0007669"/>
    <property type="project" value="InterPro"/>
</dbReference>
<proteinExistence type="inferred from homology"/>
<dbReference type="AlphaFoldDB" id="D2EEX6"/>
<dbReference type="GO" id="GO:0006508">
    <property type="term" value="P:proteolysis"/>
    <property type="evidence" value="ECO:0007669"/>
    <property type="project" value="InterPro"/>
</dbReference>
<dbReference type="PANTHER" id="PTHR11851">
    <property type="entry name" value="METALLOPROTEASE"/>
    <property type="match status" value="1"/>
</dbReference>
<dbReference type="Pfam" id="PF00675">
    <property type="entry name" value="Peptidase_M16"/>
    <property type="match status" value="1"/>
</dbReference>
<gene>
    <name evidence="4" type="ORF">BJBARM4_0278</name>
</gene>
<feature type="domain" description="Peptidase M16 N-terminal" evidence="2">
    <location>
        <begin position="16"/>
        <end position="132"/>
    </location>
</feature>
<dbReference type="InterPro" id="IPR007863">
    <property type="entry name" value="Peptidase_M16_C"/>
</dbReference>
<feature type="domain" description="Peptidase M16 C-terminal" evidence="3">
    <location>
        <begin position="168"/>
        <end position="348"/>
    </location>
</feature>
<dbReference type="Pfam" id="PF05193">
    <property type="entry name" value="Peptidase_M16_C"/>
    <property type="match status" value="1"/>
</dbReference>
<name>D2EEX6_PARA4</name>
<protein>
    <submittedName>
        <fullName evidence="4">Peptidase M16 domain protein</fullName>
    </submittedName>
</protein>
<dbReference type="InterPro" id="IPR001431">
    <property type="entry name" value="Pept_M16_Zn_BS"/>
</dbReference>
<dbReference type="PANTHER" id="PTHR11851:SF49">
    <property type="entry name" value="MITOCHONDRIAL-PROCESSING PEPTIDASE SUBUNIT ALPHA"/>
    <property type="match status" value="1"/>
</dbReference>
<dbReference type="GO" id="GO:0046872">
    <property type="term" value="F:metal ion binding"/>
    <property type="evidence" value="ECO:0007669"/>
    <property type="project" value="InterPro"/>
</dbReference>
<evidence type="ECO:0000259" key="3">
    <source>
        <dbReference type="Pfam" id="PF05193"/>
    </source>
</evidence>
<dbReference type="SUPFAM" id="SSF63411">
    <property type="entry name" value="LuxS/MPP-like metallohydrolase"/>
    <property type="match status" value="2"/>
</dbReference>
<dbReference type="EMBL" id="GG730042">
    <property type="protein sequence ID" value="EEZ93082.1"/>
    <property type="molecule type" value="Genomic_DNA"/>
</dbReference>
<evidence type="ECO:0000313" key="4">
    <source>
        <dbReference type="EMBL" id="EEZ93082.1"/>
    </source>
</evidence>
<accession>D2EEX6</accession>
<reference evidence="4 5" key="1">
    <citation type="journal article" date="2010" name="Proc. Natl. Acad. Sci. U.S.A.">
        <title>Enigmatic, ultrasmall, uncultivated Archaea.</title>
        <authorList>
            <person name="Baker B.J."/>
            <person name="Comolli L.R."/>
            <person name="Dick G.J."/>
            <person name="Hauser L.J."/>
            <person name="Hyatt D."/>
            <person name="Dill B.D."/>
            <person name="Land M.L."/>
            <person name="Verberkmoes N.C."/>
            <person name="Hettich R.L."/>
            <person name="Banfield J.F."/>
        </authorList>
    </citation>
    <scope>NUCLEOTIDE SEQUENCE [LARGE SCALE GENOMIC DNA]</scope>
</reference>
<dbReference type="InterPro" id="IPR011765">
    <property type="entry name" value="Pept_M16_N"/>
</dbReference>
<dbReference type="Proteomes" id="UP000009375">
    <property type="component" value="Unassembled WGS sequence"/>
</dbReference>
<dbReference type="InterPro" id="IPR050361">
    <property type="entry name" value="MPP/UQCRC_Complex"/>
</dbReference>
<comment type="similarity">
    <text evidence="1">Belongs to the peptidase M16 family.</text>
</comment>
<dbReference type="Gene3D" id="3.30.830.10">
    <property type="entry name" value="Metalloenzyme, LuxS/M16 peptidase-like"/>
    <property type="match status" value="2"/>
</dbReference>
<dbReference type="InterPro" id="IPR011249">
    <property type="entry name" value="Metalloenz_LuxS/M16"/>
</dbReference>
<organism evidence="4 5">
    <name type="scientific">Candidatus Parvarchaeum acidiphilum ARMAN-4</name>
    <dbReference type="NCBI Taxonomy" id="662760"/>
    <lineage>
        <taxon>Archaea</taxon>
        <taxon>Candidatus Parvarchaeota</taxon>
        <taxon>Candidatus Parvarchaeum</taxon>
    </lineage>
</organism>
<evidence type="ECO:0000256" key="1">
    <source>
        <dbReference type="ARBA" id="ARBA00007261"/>
    </source>
</evidence>
<dbReference type="PROSITE" id="PS00143">
    <property type="entry name" value="INSULINASE"/>
    <property type="match status" value="1"/>
</dbReference>